<reference evidence="1" key="1">
    <citation type="submission" date="2018-06" db="EMBL/GenBank/DDBJ databases">
        <authorList>
            <person name="Zhirakovskaya E."/>
        </authorList>
    </citation>
    <scope>NUCLEOTIDE SEQUENCE</scope>
</reference>
<dbReference type="Gene3D" id="1.25.10.10">
    <property type="entry name" value="Leucine-rich Repeat Variant"/>
    <property type="match status" value="1"/>
</dbReference>
<name>A0A3B0RCF6_9ZZZZ</name>
<dbReference type="Pfam" id="PF10098">
    <property type="entry name" value="DUF2336"/>
    <property type="match status" value="1"/>
</dbReference>
<evidence type="ECO:0000313" key="1">
    <source>
        <dbReference type="EMBL" id="VAV89842.1"/>
    </source>
</evidence>
<gene>
    <name evidence="1" type="ORF">MNBD_ALPHA02-1847</name>
</gene>
<evidence type="ECO:0008006" key="2">
    <source>
        <dbReference type="Google" id="ProtNLM"/>
    </source>
</evidence>
<dbReference type="SUPFAM" id="SSF48371">
    <property type="entry name" value="ARM repeat"/>
    <property type="match status" value="2"/>
</dbReference>
<sequence length="418" mass="47323">MLKNIFKRIRDGKDKKYSYEEARSALEDKNKRDKRRLAANADTKPEMLYYLAGDDSPEVRRKIAINKSTPYHADKILVTDEDCEVRAELARKIARMLPDIPADQVTKIREQAIEMLETLASDQLPQVRRIVSEELKTFDCVPKHIIMKLAHDSEEDVSAPVLEYSPLLSTDDLTEIIAATTASGALTAIANRRHVDEEVSEAITMSLDIPAVAALLANENAQIRESTLDAIIDQAEEVEELHPPLVTNANLSIRAIKRIAGFVASSLVDRMIKTHKLDKTVADDLLSKVRKRIRENDFDQDDQDTLAEQAQKFYDQGLLDDDFIENTIKNRQRELLMQCLSQMAKMPLDSIRKIISSKKGRRVVALAWRCELNMRTALKIQQEIACVPSSQLLNAKNGFEFPLSEIEMKYDLALYDGG</sequence>
<protein>
    <recommendedName>
        <fullName evidence="2">DUF2336 domain-containing protein</fullName>
    </recommendedName>
</protein>
<dbReference type="EMBL" id="UOED01000051">
    <property type="protein sequence ID" value="VAV89842.1"/>
    <property type="molecule type" value="Genomic_DNA"/>
</dbReference>
<dbReference type="InterPro" id="IPR011989">
    <property type="entry name" value="ARM-like"/>
</dbReference>
<dbReference type="InterPro" id="IPR016024">
    <property type="entry name" value="ARM-type_fold"/>
</dbReference>
<organism evidence="1">
    <name type="scientific">hydrothermal vent metagenome</name>
    <dbReference type="NCBI Taxonomy" id="652676"/>
    <lineage>
        <taxon>unclassified sequences</taxon>
        <taxon>metagenomes</taxon>
        <taxon>ecological metagenomes</taxon>
    </lineage>
</organism>
<dbReference type="AlphaFoldDB" id="A0A3B0RCF6"/>
<dbReference type="InterPro" id="IPR019285">
    <property type="entry name" value="DUF2336"/>
</dbReference>
<accession>A0A3B0RCF6</accession>
<proteinExistence type="predicted"/>